<organism evidence="2 3">
    <name type="scientific">Candidatus Solincola sediminis</name>
    <dbReference type="NCBI Taxonomy" id="1797199"/>
    <lineage>
        <taxon>Bacteria</taxon>
        <taxon>Bacillati</taxon>
        <taxon>Actinomycetota</taxon>
        <taxon>Candidatus Geothermincolia</taxon>
        <taxon>Candidatus Geothermincolales</taxon>
        <taxon>Candidatus Geothermincolaceae</taxon>
        <taxon>Candidatus Solincola</taxon>
    </lineage>
</organism>
<dbReference type="Pfam" id="PF01936">
    <property type="entry name" value="NYN"/>
    <property type="match status" value="1"/>
</dbReference>
<evidence type="ECO:0000259" key="1">
    <source>
        <dbReference type="Pfam" id="PF01936"/>
    </source>
</evidence>
<dbReference type="AlphaFoldDB" id="A0A1F2WQF8"/>
<dbReference type="GO" id="GO:0004540">
    <property type="term" value="F:RNA nuclease activity"/>
    <property type="evidence" value="ECO:0007669"/>
    <property type="project" value="InterPro"/>
</dbReference>
<gene>
    <name evidence="2" type="ORF">A2Y75_00730</name>
</gene>
<protein>
    <recommendedName>
        <fullName evidence="1">NYN domain-containing protein</fullName>
    </recommendedName>
</protein>
<dbReference type="Gene3D" id="3.40.50.1010">
    <property type="entry name" value="5'-nuclease"/>
    <property type="match status" value="1"/>
</dbReference>
<dbReference type="InterPro" id="IPR021139">
    <property type="entry name" value="NYN"/>
</dbReference>
<dbReference type="InterPro" id="IPR047140">
    <property type="entry name" value="LabA"/>
</dbReference>
<evidence type="ECO:0000313" key="3">
    <source>
        <dbReference type="Proteomes" id="UP000177876"/>
    </source>
</evidence>
<comment type="caution">
    <text evidence="2">The sequence shown here is derived from an EMBL/GenBank/DDBJ whole genome shotgun (WGS) entry which is preliminary data.</text>
</comment>
<feature type="domain" description="NYN" evidence="1">
    <location>
        <begin position="5"/>
        <end position="142"/>
    </location>
</feature>
<dbReference type="EMBL" id="MELK01000019">
    <property type="protein sequence ID" value="OFW59040.1"/>
    <property type="molecule type" value="Genomic_DNA"/>
</dbReference>
<reference evidence="2 3" key="1">
    <citation type="journal article" date="2016" name="Nat. Commun.">
        <title>Thousands of microbial genomes shed light on interconnected biogeochemical processes in an aquifer system.</title>
        <authorList>
            <person name="Anantharaman K."/>
            <person name="Brown C.T."/>
            <person name="Hug L.A."/>
            <person name="Sharon I."/>
            <person name="Castelle C.J."/>
            <person name="Probst A.J."/>
            <person name="Thomas B.C."/>
            <person name="Singh A."/>
            <person name="Wilkins M.J."/>
            <person name="Karaoz U."/>
            <person name="Brodie E.L."/>
            <person name="Williams K.H."/>
            <person name="Hubbard S.S."/>
            <person name="Banfield J.F."/>
        </authorList>
    </citation>
    <scope>NUCLEOTIDE SEQUENCE [LARGE SCALE GENOMIC DNA]</scope>
</reference>
<accession>A0A1F2WQF8</accession>
<dbReference type="PANTHER" id="PTHR35458">
    <property type="entry name" value="SLR0755 PROTEIN"/>
    <property type="match status" value="1"/>
</dbReference>
<evidence type="ECO:0000313" key="2">
    <source>
        <dbReference type="EMBL" id="OFW59040.1"/>
    </source>
</evidence>
<dbReference type="PANTHER" id="PTHR35458:SF2">
    <property type="entry name" value="SLR0755 PROTEIN"/>
    <property type="match status" value="1"/>
</dbReference>
<proteinExistence type="predicted"/>
<dbReference type="STRING" id="1797197.A2Y75_00730"/>
<name>A0A1F2WQF8_9ACTN</name>
<sequence>MAIYAFIDGQNLIKGVEEQGWKLGYEKFRWYLKHKYVVEKAFWFVGYAEQYQRIYDRLSRSGFDLIFKPTMPVKKGNKWELKGNVDAEVVLHAMINYEKYDKAVLVANDGDYLCLAKHLMENKKLKIMISPNRAKTSGFLTSARIPLSYVDDLRHILEL</sequence>
<dbReference type="Proteomes" id="UP000177876">
    <property type="component" value="Unassembled WGS sequence"/>
</dbReference>